<keyword evidence="1" id="KW-0067">ATP-binding</keyword>
<evidence type="ECO:0000259" key="2">
    <source>
        <dbReference type="PROSITE" id="PS50975"/>
    </source>
</evidence>
<accession>A0ABV6DN61</accession>
<dbReference type="RefSeq" id="WP_377471429.1">
    <property type="nucleotide sequence ID" value="NZ_JBHLWN010000068.1"/>
</dbReference>
<organism evidence="3 4">
    <name type="scientific">Paenibacillus chartarius</name>
    <dbReference type="NCBI Taxonomy" id="747481"/>
    <lineage>
        <taxon>Bacteria</taxon>
        <taxon>Bacillati</taxon>
        <taxon>Bacillota</taxon>
        <taxon>Bacilli</taxon>
        <taxon>Bacillales</taxon>
        <taxon>Paenibacillaceae</taxon>
        <taxon>Paenibacillus</taxon>
    </lineage>
</organism>
<protein>
    <submittedName>
        <fullName evidence="3">YheC/YheD family protein</fullName>
    </submittedName>
</protein>
<dbReference type="InterPro" id="IPR011761">
    <property type="entry name" value="ATP-grasp"/>
</dbReference>
<evidence type="ECO:0000313" key="3">
    <source>
        <dbReference type="EMBL" id="MFC0214091.1"/>
    </source>
</evidence>
<dbReference type="InterPro" id="IPR026838">
    <property type="entry name" value="YheC/D"/>
</dbReference>
<name>A0ABV6DN61_9BACL</name>
<dbReference type="Pfam" id="PF14398">
    <property type="entry name" value="ATPgrasp_YheCD"/>
    <property type="match status" value="1"/>
</dbReference>
<evidence type="ECO:0000313" key="4">
    <source>
        <dbReference type="Proteomes" id="UP001589776"/>
    </source>
</evidence>
<feature type="domain" description="ATP-grasp" evidence="2">
    <location>
        <begin position="130"/>
        <end position="367"/>
    </location>
</feature>
<keyword evidence="1" id="KW-0547">Nucleotide-binding</keyword>
<sequence>MPSQPNGSRTVIAILTVADQKRVFRGNKQNFIDIIRIGEELGAQVYVVTTADLKLTGDLFLAYCYDFKARKWRRSPVTMPHVIYNRVPYRKLEMLPEVQQTIQMCLKSRKVQLFNPSFFNKWSLSEWLNRSAETRRFIPVTHQLTGSRQLEQLLNDHGTVYLKPVKGKAGRGIMRLERPLRSGQPKYVLKLQDTTGSQEAVFSSIEELWPELRSEIGSKEYIVQQGIRLARYNKRPYDLRALVQKTGTGKWSVTGVGARVAGKASITTHVPRGGSINEPRRVLSSAFGPAEAESILERVKKAALKIAARIEASSGHTYGEMSMDLGVDTDGRVWFFEANAKPMKFDEPEIRRKSLERTIRYAMYLAKKNKRR</sequence>
<evidence type="ECO:0000256" key="1">
    <source>
        <dbReference type="PROSITE-ProRule" id="PRU00409"/>
    </source>
</evidence>
<gene>
    <name evidence="3" type="ORF">ACFFK0_16815</name>
</gene>
<dbReference type="Proteomes" id="UP001589776">
    <property type="component" value="Unassembled WGS sequence"/>
</dbReference>
<proteinExistence type="predicted"/>
<keyword evidence="4" id="KW-1185">Reference proteome</keyword>
<dbReference type="PROSITE" id="PS50975">
    <property type="entry name" value="ATP_GRASP"/>
    <property type="match status" value="1"/>
</dbReference>
<dbReference type="EMBL" id="JBHLWN010000068">
    <property type="protein sequence ID" value="MFC0214091.1"/>
    <property type="molecule type" value="Genomic_DNA"/>
</dbReference>
<reference evidence="3 4" key="1">
    <citation type="submission" date="2024-09" db="EMBL/GenBank/DDBJ databases">
        <authorList>
            <person name="Sun Q."/>
            <person name="Mori K."/>
        </authorList>
    </citation>
    <scope>NUCLEOTIDE SEQUENCE [LARGE SCALE GENOMIC DNA]</scope>
    <source>
        <strain evidence="3 4">CCM 7759</strain>
    </source>
</reference>
<comment type="caution">
    <text evidence="3">The sequence shown here is derived from an EMBL/GenBank/DDBJ whole genome shotgun (WGS) entry which is preliminary data.</text>
</comment>
<dbReference type="SUPFAM" id="SSF56059">
    <property type="entry name" value="Glutathione synthetase ATP-binding domain-like"/>
    <property type="match status" value="1"/>
</dbReference>